<keyword evidence="2 7" id="KW-0004">4Fe-4S</keyword>
<comment type="caution">
    <text evidence="10">The sequence shown here is derived from an EMBL/GenBank/DDBJ whole genome shotgun (WGS) entry which is preliminary data.</text>
</comment>
<evidence type="ECO:0000256" key="1">
    <source>
        <dbReference type="ARBA" id="ARBA00022448"/>
    </source>
</evidence>
<dbReference type="InterPro" id="IPR036369">
    <property type="entry name" value="HIPIP_sf"/>
</dbReference>
<evidence type="ECO:0000256" key="4">
    <source>
        <dbReference type="ARBA" id="ARBA00022982"/>
    </source>
</evidence>
<dbReference type="InterPro" id="IPR000170">
    <property type="entry name" value="High_potential_FeS_prot"/>
</dbReference>
<sequence length="102" mass="10693">MPANRRVFMLRVAAAGSALATVASQAQPAKVSEKDPQAVALGYVEDTKRADSKKFPKHAPDQKCDNCQLFQGKPSDASGPCAIFGGKLVAGGGWCSAWTKKA</sequence>
<accession>A0A848HF15</accession>
<feature type="chain" id="PRO_5032484626" description="High-potential iron-sulfur protein" evidence="8">
    <location>
        <begin position="21"/>
        <end position="102"/>
    </location>
</feature>
<evidence type="ECO:0000259" key="9">
    <source>
        <dbReference type="PROSITE" id="PS51373"/>
    </source>
</evidence>
<proteinExistence type="inferred from homology"/>
<keyword evidence="5 7" id="KW-0408">Iron</keyword>
<organism evidence="10 11">
    <name type="scientific">Ramlibacter agri</name>
    <dbReference type="NCBI Taxonomy" id="2728837"/>
    <lineage>
        <taxon>Bacteria</taxon>
        <taxon>Pseudomonadati</taxon>
        <taxon>Pseudomonadota</taxon>
        <taxon>Betaproteobacteria</taxon>
        <taxon>Burkholderiales</taxon>
        <taxon>Comamonadaceae</taxon>
        <taxon>Ramlibacter</taxon>
    </lineage>
</organism>
<dbReference type="GO" id="GO:0009055">
    <property type="term" value="F:electron transfer activity"/>
    <property type="evidence" value="ECO:0007669"/>
    <property type="project" value="InterPro"/>
</dbReference>
<keyword evidence="6 7" id="KW-0411">Iron-sulfur</keyword>
<evidence type="ECO:0000256" key="8">
    <source>
        <dbReference type="SAM" id="SignalP"/>
    </source>
</evidence>
<dbReference type="AlphaFoldDB" id="A0A848HF15"/>
<feature type="signal peptide" evidence="8">
    <location>
        <begin position="1"/>
        <end position="20"/>
    </location>
</feature>
<feature type="domain" description="High potential iron-sulfur proteins family profile" evidence="9">
    <location>
        <begin position="25"/>
        <end position="102"/>
    </location>
</feature>
<dbReference type="PROSITE" id="PS51373">
    <property type="entry name" value="HIPIP"/>
    <property type="match status" value="1"/>
</dbReference>
<evidence type="ECO:0000256" key="5">
    <source>
        <dbReference type="ARBA" id="ARBA00023004"/>
    </source>
</evidence>
<keyword evidence="11" id="KW-1185">Reference proteome</keyword>
<comment type="similarity">
    <text evidence="7">Belongs to the high-potential iron-sulfur protein (HiPIP) family.</text>
</comment>
<comment type="subunit">
    <text evidence="7">Homodimer.</text>
</comment>
<evidence type="ECO:0000256" key="2">
    <source>
        <dbReference type="ARBA" id="ARBA00022485"/>
    </source>
</evidence>
<keyword evidence="8" id="KW-0732">Signal</keyword>
<comment type="function">
    <text evidence="7">Specific class of high-redox-potential 4Fe-4S ferredoxins. Functions in anaerobic electron transport in most purple and in some other photosynthetic bacteria and in at least one genus (Paracoccus) of halophilic, denitrifying bacteria.</text>
</comment>
<dbReference type="SUPFAM" id="SSF57652">
    <property type="entry name" value="HIPIP (high potential iron protein)"/>
    <property type="match status" value="1"/>
</dbReference>
<dbReference type="EMBL" id="JABBFX010000002">
    <property type="protein sequence ID" value="NML46188.1"/>
    <property type="molecule type" value="Genomic_DNA"/>
</dbReference>
<dbReference type="PROSITE" id="PS51318">
    <property type="entry name" value="TAT"/>
    <property type="match status" value="1"/>
</dbReference>
<name>A0A848HF15_9BURK</name>
<keyword evidence="1 7" id="KW-0813">Transport</keyword>
<dbReference type="GO" id="GO:0019646">
    <property type="term" value="P:aerobic electron transport chain"/>
    <property type="evidence" value="ECO:0007669"/>
    <property type="project" value="InterPro"/>
</dbReference>
<evidence type="ECO:0000313" key="10">
    <source>
        <dbReference type="EMBL" id="NML46188.1"/>
    </source>
</evidence>
<reference evidence="10 11" key="1">
    <citation type="submission" date="2020-04" db="EMBL/GenBank/DDBJ databases">
        <title>Ramlibacter sp. G-1-2-2 isolated from soil.</title>
        <authorList>
            <person name="Dahal R.H."/>
        </authorList>
    </citation>
    <scope>NUCLEOTIDE SEQUENCE [LARGE SCALE GENOMIC DNA]</scope>
    <source>
        <strain evidence="10 11">G-1-2-2</strain>
    </source>
</reference>
<evidence type="ECO:0000256" key="3">
    <source>
        <dbReference type="ARBA" id="ARBA00022723"/>
    </source>
</evidence>
<protein>
    <recommendedName>
        <fullName evidence="7">High-potential iron-sulfur protein</fullName>
        <shortName evidence="7">HiPIP</shortName>
    </recommendedName>
</protein>
<dbReference type="Gene3D" id="4.10.490.10">
    <property type="entry name" value="High potential iron-sulphur protein"/>
    <property type="match status" value="1"/>
</dbReference>
<evidence type="ECO:0000256" key="6">
    <source>
        <dbReference type="ARBA" id="ARBA00023014"/>
    </source>
</evidence>
<dbReference type="InterPro" id="IPR006311">
    <property type="entry name" value="TAT_signal"/>
</dbReference>
<evidence type="ECO:0000313" key="11">
    <source>
        <dbReference type="Proteomes" id="UP000541185"/>
    </source>
</evidence>
<evidence type="ECO:0000256" key="7">
    <source>
        <dbReference type="RuleBase" id="RU000620"/>
    </source>
</evidence>
<dbReference type="Proteomes" id="UP000541185">
    <property type="component" value="Unassembled WGS sequence"/>
</dbReference>
<gene>
    <name evidence="10" type="ORF">HHL11_20740</name>
</gene>
<dbReference type="Pfam" id="PF01355">
    <property type="entry name" value="HIPIP"/>
    <property type="match status" value="1"/>
</dbReference>
<keyword evidence="3 7" id="KW-0479">Metal-binding</keyword>
<dbReference type="RefSeq" id="WP_169420469.1">
    <property type="nucleotide sequence ID" value="NZ_JABBFX010000002.1"/>
</dbReference>
<keyword evidence="4 7" id="KW-0249">Electron transport</keyword>
<dbReference type="GO" id="GO:0051539">
    <property type="term" value="F:4 iron, 4 sulfur cluster binding"/>
    <property type="evidence" value="ECO:0007669"/>
    <property type="project" value="UniProtKB-KW"/>
</dbReference>
<dbReference type="GO" id="GO:0046872">
    <property type="term" value="F:metal ion binding"/>
    <property type="evidence" value="ECO:0007669"/>
    <property type="project" value="UniProtKB-KW"/>
</dbReference>